<proteinExistence type="predicted"/>
<dbReference type="AlphaFoldDB" id="A0A4R3MBE1"/>
<gene>
    <name evidence="4" type="ORF">EDC22_10773</name>
</gene>
<dbReference type="Gene3D" id="3.30.465.10">
    <property type="match status" value="1"/>
</dbReference>
<sequence length="466" mass="51697">MRDIAALKTALEGLKIEDNPALVKQKSRDFFWYSPVLKRELDHVTADLVVSPRSEAEILRVLETCYRHDVPVTVRGTGTGNYGQAMPLAGGVVMNLAEMNRVLKISPGRLVAEPGAILHDIDVAARASSGQEMRMHPSTLKTASIGGFIGGGSGGVGSIRWGGLRDIGNVLRLKVATMEERPRLLELDGWDLQKVCHAYGTNGVITEVEIPLTAAYDWIDVIVGFDSFERAAAYGDDIGNRDGLLLKLVSPIAAPIPQDYFLRHRRFIPDGRHICLVMVAAHALGPLLAVTRRLGGEVLFRSDTAEDTKGLPPAYELSWNHTTLRGLRVDPGITYLQVLYPYPNHLDLVSRVHAHFGDEVLAHLEFVRFDGNITCFGLPIVRFTTEERLDEIMRIHEDMGCVIFNPHRYTLEEGGMKQTDEVQLAFKREADPKGLLNPGKMIGWEKPDFDFGSRRNYLFPGLQPAS</sequence>
<evidence type="ECO:0000256" key="2">
    <source>
        <dbReference type="ARBA" id="ARBA00022827"/>
    </source>
</evidence>
<accession>A0A4R3MBE1</accession>
<evidence type="ECO:0000313" key="5">
    <source>
        <dbReference type="Proteomes" id="UP000295678"/>
    </source>
</evidence>
<keyword evidence="5" id="KW-1185">Reference proteome</keyword>
<dbReference type="PANTHER" id="PTHR11748:SF119">
    <property type="entry name" value="D-2-HYDROXYGLUTARATE DEHYDROGENASE"/>
    <property type="match status" value="1"/>
</dbReference>
<dbReference type="GO" id="GO:0071949">
    <property type="term" value="F:FAD binding"/>
    <property type="evidence" value="ECO:0007669"/>
    <property type="project" value="InterPro"/>
</dbReference>
<dbReference type="GO" id="GO:0008720">
    <property type="term" value="F:D-lactate dehydrogenase (NAD+) activity"/>
    <property type="evidence" value="ECO:0007669"/>
    <property type="project" value="TreeGrafter"/>
</dbReference>
<comment type="caution">
    <text evidence="4">The sequence shown here is derived from an EMBL/GenBank/DDBJ whole genome shotgun (WGS) entry which is preliminary data.</text>
</comment>
<dbReference type="Proteomes" id="UP000295678">
    <property type="component" value="Unassembled WGS sequence"/>
</dbReference>
<dbReference type="OrthoDB" id="9811261at2"/>
<reference evidence="4 5" key="1">
    <citation type="submission" date="2019-03" db="EMBL/GenBank/DDBJ databases">
        <title>Genomic Encyclopedia of Type Strains, Phase IV (KMG-IV): sequencing the most valuable type-strain genomes for metagenomic binning, comparative biology and taxonomic classification.</title>
        <authorList>
            <person name="Goeker M."/>
        </authorList>
    </citation>
    <scope>NUCLEOTIDE SEQUENCE [LARGE SCALE GENOMIC DNA]</scope>
    <source>
        <strain evidence="4 5">DSM 19345</strain>
    </source>
</reference>
<dbReference type="EMBL" id="SMAK01000007">
    <property type="protein sequence ID" value="TCT09227.1"/>
    <property type="molecule type" value="Genomic_DNA"/>
</dbReference>
<feature type="domain" description="FAD-binding PCMH-type" evidence="3">
    <location>
        <begin position="41"/>
        <end position="215"/>
    </location>
</feature>
<dbReference type="GO" id="GO:0004458">
    <property type="term" value="F:D-lactate dehydrogenase (cytochrome) activity"/>
    <property type="evidence" value="ECO:0007669"/>
    <property type="project" value="TreeGrafter"/>
</dbReference>
<dbReference type="Pfam" id="PF01565">
    <property type="entry name" value="FAD_binding_4"/>
    <property type="match status" value="1"/>
</dbReference>
<keyword evidence="1" id="KW-0285">Flavoprotein</keyword>
<dbReference type="RefSeq" id="WP_132806945.1">
    <property type="nucleotide sequence ID" value="NZ_SMAK01000007.1"/>
</dbReference>
<name>A0A4R3MBE1_9HYPH</name>
<dbReference type="InterPro" id="IPR006094">
    <property type="entry name" value="Oxid_FAD_bind_N"/>
</dbReference>
<dbReference type="InterPro" id="IPR016169">
    <property type="entry name" value="FAD-bd_PCMH_sub2"/>
</dbReference>
<dbReference type="SUPFAM" id="SSF55103">
    <property type="entry name" value="FAD-linked oxidases, C-terminal domain"/>
    <property type="match status" value="1"/>
</dbReference>
<dbReference type="InterPro" id="IPR036318">
    <property type="entry name" value="FAD-bd_PCMH-like_sf"/>
</dbReference>
<dbReference type="GO" id="GO:1903457">
    <property type="term" value="P:lactate catabolic process"/>
    <property type="evidence" value="ECO:0007669"/>
    <property type="project" value="TreeGrafter"/>
</dbReference>
<evidence type="ECO:0000256" key="1">
    <source>
        <dbReference type="ARBA" id="ARBA00022630"/>
    </source>
</evidence>
<dbReference type="SUPFAM" id="SSF56176">
    <property type="entry name" value="FAD-binding/transporter-associated domain-like"/>
    <property type="match status" value="1"/>
</dbReference>
<dbReference type="PANTHER" id="PTHR11748">
    <property type="entry name" value="D-LACTATE DEHYDROGENASE"/>
    <property type="match status" value="1"/>
</dbReference>
<dbReference type="InterPro" id="IPR016166">
    <property type="entry name" value="FAD-bd_PCMH"/>
</dbReference>
<keyword evidence="2" id="KW-0274">FAD</keyword>
<organism evidence="4 5">
    <name type="scientific">Tepidamorphus gemmatus</name>
    <dbReference type="NCBI Taxonomy" id="747076"/>
    <lineage>
        <taxon>Bacteria</taxon>
        <taxon>Pseudomonadati</taxon>
        <taxon>Pseudomonadota</taxon>
        <taxon>Alphaproteobacteria</taxon>
        <taxon>Hyphomicrobiales</taxon>
        <taxon>Tepidamorphaceae</taxon>
        <taxon>Tepidamorphus</taxon>
    </lineage>
</organism>
<protein>
    <submittedName>
        <fullName evidence="4">FAD/FMN-containing dehydrogenase</fullName>
    </submittedName>
</protein>
<dbReference type="InterPro" id="IPR016164">
    <property type="entry name" value="FAD-linked_Oxase-like_C"/>
</dbReference>
<evidence type="ECO:0000313" key="4">
    <source>
        <dbReference type="EMBL" id="TCT09227.1"/>
    </source>
</evidence>
<dbReference type="PROSITE" id="PS51387">
    <property type="entry name" value="FAD_PCMH"/>
    <property type="match status" value="1"/>
</dbReference>
<evidence type="ECO:0000259" key="3">
    <source>
        <dbReference type="PROSITE" id="PS51387"/>
    </source>
</evidence>